<dbReference type="Gene3D" id="2.170.130.10">
    <property type="entry name" value="TonB-dependent receptor, plug domain"/>
    <property type="match status" value="1"/>
</dbReference>
<dbReference type="OrthoDB" id="9768177at2"/>
<keyword evidence="5 9" id="KW-0798">TonB box</keyword>
<feature type="signal peptide" evidence="10">
    <location>
        <begin position="1"/>
        <end position="31"/>
    </location>
</feature>
<dbReference type="Pfam" id="PF00593">
    <property type="entry name" value="TonB_dep_Rec_b-barrel"/>
    <property type="match status" value="1"/>
</dbReference>
<keyword evidence="4 8" id="KW-0812">Transmembrane</keyword>
<dbReference type="RefSeq" id="WP_119989700.1">
    <property type="nucleotide sequence ID" value="NZ_CP032489.1"/>
</dbReference>
<dbReference type="KEGG" id="ark:D6B99_14455"/>
<organism evidence="13 14">
    <name type="scientific">Arachidicoccus soli</name>
    <dbReference type="NCBI Taxonomy" id="2341117"/>
    <lineage>
        <taxon>Bacteria</taxon>
        <taxon>Pseudomonadati</taxon>
        <taxon>Bacteroidota</taxon>
        <taxon>Chitinophagia</taxon>
        <taxon>Chitinophagales</taxon>
        <taxon>Chitinophagaceae</taxon>
        <taxon>Arachidicoccus</taxon>
    </lineage>
</organism>
<name>A0A386HSQ9_9BACT</name>
<dbReference type="EMBL" id="CP032489">
    <property type="protein sequence ID" value="AYD48699.1"/>
    <property type="molecule type" value="Genomic_DNA"/>
</dbReference>
<dbReference type="InterPro" id="IPR008969">
    <property type="entry name" value="CarboxyPept-like_regulatory"/>
</dbReference>
<keyword evidence="10" id="KW-0732">Signal</keyword>
<keyword evidence="7 8" id="KW-0998">Cell outer membrane</keyword>
<dbReference type="Gene3D" id="2.40.170.20">
    <property type="entry name" value="TonB-dependent receptor, beta-barrel domain"/>
    <property type="match status" value="1"/>
</dbReference>
<sequence>MKKEQGIFILNKYVKAFMLLFAIFSSCMAYAQENVKITGKVVDSKDHTPISKASIYLNGKKKGFFTNDNGDFTATVPSNAILTISYVGYLPIQENVDNRTDLVIQLERDTTALNDVIVTALGISRSGQSLGYAVQTLKTSDLTQAQDPNLVNDLSGKVAGVQITNGGAGVGSSSRIVIRGENSFSGSNQPLFVVDGVPINNETYFNNAVENSSNQGTWAEVDYGNGAAEINPNDIASITILKGASAAALYGSRAANGVVVLTTKKGKTEDGLAGVTINSNTTMETPLKLPHLQNQYGAGVNAYPLSGAPNTYQYLNGGGSAENNIPNWGLKFDPSLLVNQFDGMVGSDGLQAADLIARGSSSTPITATPWIGHADHFKDFLQTGITTQNSVEFGGSNEKGNFHMSFSNLFNKGILPNTDLKRYSLSLRANHQFSKHLSTNVFLDYINSSSDNRPNIGYGSESVMYTFFGVYGMPMNIDINSLKKKWQVGQQDRAQFRYWNNHDNPYVTLEDNTNSFIKNRLIGNASLKYEFNPQFNLMLRSGIDYYTDNREGHRAFGTVRFPSGGFRTDDIGYFENNTDFLFTYIKPSTGKFNMRLSGGGNKFMQNITYTRDIANALITPGLYNFSNAQSQLPTFYQKENKEIYSLYAFGDFDYNKMLYLDITGRNDWSSTLPAANNSYFYPSASFSAIVSNMVHLPSAISYLKVRLSAAQVGGDAQPYSINNTYLTNTPYGSYPLTTTNNILANSNLKPSKTNTYEGGIEVRFLQDRIGLDATVYHSLTKNEIVQLPVPVSSGYTNAYVNGATIANNGIEIMLNVTPVLTKDFTWNSSFNFSHNVGTVKALPEGIKTYVYAQVTQYDRYYRAIQYDAVVGGKLGNMYGNGFVRDSKGNVVYKNGIPQYTSSQNTLLGNYNPDFILGWYNTMSYKNFDLSFTWDWHQGGKYYSYTELGVLAGGMSVQTLPGRETGIIGKGVMDDGTGNYVPNTVRVSAADYYNAYYNASNNEALMYDETYLKLREVRLGYTFKHPFGRKSNASMNVSLVGRNLLEFTQNKDVDPETLALRGQQILPGIEFLSVPSTRSYGLSLRVNL</sequence>
<evidence type="ECO:0000256" key="10">
    <source>
        <dbReference type="SAM" id="SignalP"/>
    </source>
</evidence>
<feature type="domain" description="TonB-dependent receptor plug" evidence="12">
    <location>
        <begin position="129"/>
        <end position="258"/>
    </location>
</feature>
<dbReference type="PROSITE" id="PS52016">
    <property type="entry name" value="TONB_DEPENDENT_REC_3"/>
    <property type="match status" value="1"/>
</dbReference>
<comment type="similarity">
    <text evidence="8 9">Belongs to the TonB-dependent receptor family.</text>
</comment>
<keyword evidence="2 8" id="KW-0813">Transport</keyword>
<evidence type="ECO:0000256" key="3">
    <source>
        <dbReference type="ARBA" id="ARBA00022452"/>
    </source>
</evidence>
<evidence type="ECO:0000256" key="1">
    <source>
        <dbReference type="ARBA" id="ARBA00004571"/>
    </source>
</evidence>
<reference evidence="13 14" key="1">
    <citation type="submission" date="2018-09" db="EMBL/GenBank/DDBJ databases">
        <title>Arachidicoccus sp. nov., a bacterium isolated from soil.</title>
        <authorList>
            <person name="Weon H.-Y."/>
            <person name="Kwon S.-W."/>
            <person name="Lee S.A."/>
        </authorList>
    </citation>
    <scope>NUCLEOTIDE SEQUENCE [LARGE SCALE GENOMIC DNA]</scope>
    <source>
        <strain evidence="13 14">KIS59-12</strain>
    </source>
</reference>
<feature type="domain" description="TonB-dependent receptor-like beta-barrel" evidence="11">
    <location>
        <begin position="490"/>
        <end position="936"/>
    </location>
</feature>
<dbReference type="Gene3D" id="2.60.40.1120">
    <property type="entry name" value="Carboxypeptidase-like, regulatory domain"/>
    <property type="match status" value="1"/>
</dbReference>
<evidence type="ECO:0000259" key="11">
    <source>
        <dbReference type="Pfam" id="PF00593"/>
    </source>
</evidence>
<dbReference type="SUPFAM" id="SSF56935">
    <property type="entry name" value="Porins"/>
    <property type="match status" value="1"/>
</dbReference>
<dbReference type="NCBIfam" id="TIGR04057">
    <property type="entry name" value="SusC_RagA_signa"/>
    <property type="match status" value="1"/>
</dbReference>
<dbReference type="Pfam" id="PF13715">
    <property type="entry name" value="CarbopepD_reg_2"/>
    <property type="match status" value="1"/>
</dbReference>
<dbReference type="NCBIfam" id="TIGR04056">
    <property type="entry name" value="OMP_RagA_SusC"/>
    <property type="match status" value="1"/>
</dbReference>
<dbReference type="InterPro" id="IPR000531">
    <property type="entry name" value="Beta-barrel_TonB"/>
</dbReference>
<evidence type="ECO:0000256" key="9">
    <source>
        <dbReference type="RuleBase" id="RU003357"/>
    </source>
</evidence>
<gene>
    <name evidence="13" type="ORF">D6B99_14455</name>
</gene>
<dbReference type="InterPro" id="IPR036942">
    <property type="entry name" value="Beta-barrel_TonB_sf"/>
</dbReference>
<dbReference type="InterPro" id="IPR023997">
    <property type="entry name" value="TonB-dep_OMP_SusC/RagA_CS"/>
</dbReference>
<keyword evidence="3 8" id="KW-1134">Transmembrane beta strand</keyword>
<dbReference type="GO" id="GO:0009279">
    <property type="term" value="C:cell outer membrane"/>
    <property type="evidence" value="ECO:0007669"/>
    <property type="project" value="UniProtKB-SubCell"/>
</dbReference>
<dbReference type="InterPro" id="IPR039426">
    <property type="entry name" value="TonB-dep_rcpt-like"/>
</dbReference>
<evidence type="ECO:0000256" key="8">
    <source>
        <dbReference type="PROSITE-ProRule" id="PRU01360"/>
    </source>
</evidence>
<feature type="chain" id="PRO_5017258362" evidence="10">
    <location>
        <begin position="32"/>
        <end position="1087"/>
    </location>
</feature>
<protein>
    <submittedName>
        <fullName evidence="13">SusC/RagA family TonB-linked outer membrane protein</fullName>
    </submittedName>
</protein>
<proteinExistence type="inferred from homology"/>
<dbReference type="Pfam" id="PF07715">
    <property type="entry name" value="Plug"/>
    <property type="match status" value="1"/>
</dbReference>
<dbReference type="InterPro" id="IPR023996">
    <property type="entry name" value="TonB-dep_OMP_SusC/RagA"/>
</dbReference>
<evidence type="ECO:0000256" key="6">
    <source>
        <dbReference type="ARBA" id="ARBA00023136"/>
    </source>
</evidence>
<comment type="subcellular location">
    <subcellularLocation>
        <location evidence="1 8">Cell outer membrane</location>
        <topology evidence="1 8">Multi-pass membrane protein</topology>
    </subcellularLocation>
</comment>
<evidence type="ECO:0000256" key="7">
    <source>
        <dbReference type="ARBA" id="ARBA00023237"/>
    </source>
</evidence>
<dbReference type="PROSITE" id="PS51257">
    <property type="entry name" value="PROKAR_LIPOPROTEIN"/>
    <property type="match status" value="1"/>
</dbReference>
<evidence type="ECO:0000256" key="5">
    <source>
        <dbReference type="ARBA" id="ARBA00023077"/>
    </source>
</evidence>
<keyword evidence="14" id="KW-1185">Reference proteome</keyword>
<evidence type="ECO:0000256" key="4">
    <source>
        <dbReference type="ARBA" id="ARBA00022692"/>
    </source>
</evidence>
<dbReference type="Proteomes" id="UP000266118">
    <property type="component" value="Chromosome"/>
</dbReference>
<evidence type="ECO:0000313" key="13">
    <source>
        <dbReference type="EMBL" id="AYD48699.1"/>
    </source>
</evidence>
<accession>A0A386HSQ9</accession>
<evidence type="ECO:0000259" key="12">
    <source>
        <dbReference type="Pfam" id="PF07715"/>
    </source>
</evidence>
<dbReference type="AlphaFoldDB" id="A0A386HSQ9"/>
<dbReference type="SUPFAM" id="SSF49464">
    <property type="entry name" value="Carboxypeptidase regulatory domain-like"/>
    <property type="match status" value="1"/>
</dbReference>
<dbReference type="InterPro" id="IPR037066">
    <property type="entry name" value="Plug_dom_sf"/>
</dbReference>
<keyword evidence="6 8" id="KW-0472">Membrane</keyword>
<evidence type="ECO:0000313" key="14">
    <source>
        <dbReference type="Proteomes" id="UP000266118"/>
    </source>
</evidence>
<dbReference type="InterPro" id="IPR012910">
    <property type="entry name" value="Plug_dom"/>
</dbReference>
<evidence type="ECO:0000256" key="2">
    <source>
        <dbReference type="ARBA" id="ARBA00022448"/>
    </source>
</evidence>